<feature type="compositionally biased region" description="Basic and acidic residues" evidence="1">
    <location>
        <begin position="28"/>
        <end position="42"/>
    </location>
</feature>
<organism evidence="2 3">
    <name type="scientific">Petrolisthes manimaculis</name>
    <dbReference type="NCBI Taxonomy" id="1843537"/>
    <lineage>
        <taxon>Eukaryota</taxon>
        <taxon>Metazoa</taxon>
        <taxon>Ecdysozoa</taxon>
        <taxon>Arthropoda</taxon>
        <taxon>Crustacea</taxon>
        <taxon>Multicrustacea</taxon>
        <taxon>Malacostraca</taxon>
        <taxon>Eumalacostraca</taxon>
        <taxon>Eucarida</taxon>
        <taxon>Decapoda</taxon>
        <taxon>Pleocyemata</taxon>
        <taxon>Anomura</taxon>
        <taxon>Galatheoidea</taxon>
        <taxon>Porcellanidae</taxon>
        <taxon>Petrolisthes</taxon>
    </lineage>
</organism>
<sequence length="66" mass="7796">MTEERMRGEMKGGKRKNVSRGGGMAGRGRNEGRIEGRKEKRAAWRWEREVKKEVLELYKKENSMKK</sequence>
<evidence type="ECO:0000256" key="1">
    <source>
        <dbReference type="SAM" id="MobiDB-lite"/>
    </source>
</evidence>
<evidence type="ECO:0000313" key="2">
    <source>
        <dbReference type="EMBL" id="KAK4325980.1"/>
    </source>
</evidence>
<comment type="caution">
    <text evidence="2">The sequence shown here is derived from an EMBL/GenBank/DDBJ whole genome shotgun (WGS) entry which is preliminary data.</text>
</comment>
<reference evidence="2" key="1">
    <citation type="submission" date="2023-11" db="EMBL/GenBank/DDBJ databases">
        <title>Genome assemblies of two species of porcelain crab, Petrolisthes cinctipes and Petrolisthes manimaculis (Anomura: Porcellanidae).</title>
        <authorList>
            <person name="Angst P."/>
        </authorList>
    </citation>
    <scope>NUCLEOTIDE SEQUENCE</scope>
    <source>
        <strain evidence="2">PB745_02</strain>
        <tissue evidence="2">Gill</tissue>
    </source>
</reference>
<gene>
    <name evidence="2" type="ORF">Pmani_003461</name>
</gene>
<evidence type="ECO:0000313" key="3">
    <source>
        <dbReference type="Proteomes" id="UP001292094"/>
    </source>
</evidence>
<protein>
    <submittedName>
        <fullName evidence="2">Uncharacterized protein</fullName>
    </submittedName>
</protein>
<dbReference type="AlphaFoldDB" id="A0AAE1QFT6"/>
<feature type="compositionally biased region" description="Basic and acidic residues" evidence="1">
    <location>
        <begin position="1"/>
        <end position="12"/>
    </location>
</feature>
<proteinExistence type="predicted"/>
<dbReference type="EMBL" id="JAWZYT010000256">
    <property type="protein sequence ID" value="KAK4325980.1"/>
    <property type="molecule type" value="Genomic_DNA"/>
</dbReference>
<feature type="region of interest" description="Disordered" evidence="1">
    <location>
        <begin position="1"/>
        <end position="42"/>
    </location>
</feature>
<accession>A0AAE1QFT6</accession>
<keyword evidence="3" id="KW-1185">Reference proteome</keyword>
<dbReference type="Proteomes" id="UP001292094">
    <property type="component" value="Unassembled WGS sequence"/>
</dbReference>
<name>A0AAE1QFT6_9EUCA</name>